<comment type="caution">
    <text evidence="1">The sequence shown here is derived from an EMBL/GenBank/DDBJ whole genome shotgun (WGS) entry which is preliminary data.</text>
</comment>
<reference evidence="1 2" key="1">
    <citation type="journal article" date="2020" name="BMC Genomics">
        <title>Intraspecific diversification of the crop wild relative Brassica cretica Lam. using demographic model selection.</title>
        <authorList>
            <person name="Kioukis A."/>
            <person name="Michalopoulou V.A."/>
            <person name="Briers L."/>
            <person name="Pirintsos S."/>
            <person name="Studholme D.J."/>
            <person name="Pavlidis P."/>
            <person name="Sarris P.F."/>
        </authorList>
    </citation>
    <scope>NUCLEOTIDE SEQUENCE [LARGE SCALE GENOMIC DNA]</scope>
    <source>
        <strain evidence="2">cv. PFS-1207/04</strain>
    </source>
</reference>
<gene>
    <name evidence="1" type="ORF">DY000_02016221</name>
</gene>
<dbReference type="Proteomes" id="UP000266723">
    <property type="component" value="Unassembled WGS sequence"/>
</dbReference>
<organism evidence="1 2">
    <name type="scientific">Brassica cretica</name>
    <name type="common">Mustard</name>
    <dbReference type="NCBI Taxonomy" id="69181"/>
    <lineage>
        <taxon>Eukaryota</taxon>
        <taxon>Viridiplantae</taxon>
        <taxon>Streptophyta</taxon>
        <taxon>Embryophyta</taxon>
        <taxon>Tracheophyta</taxon>
        <taxon>Spermatophyta</taxon>
        <taxon>Magnoliopsida</taxon>
        <taxon>eudicotyledons</taxon>
        <taxon>Gunneridae</taxon>
        <taxon>Pentapetalae</taxon>
        <taxon>rosids</taxon>
        <taxon>malvids</taxon>
        <taxon>Brassicales</taxon>
        <taxon>Brassicaceae</taxon>
        <taxon>Brassiceae</taxon>
        <taxon>Brassica</taxon>
    </lineage>
</organism>
<sequence>MIDQSLIAVMPNKHLRLVYTTNFRGGKLKVLKEALSTDPKKKFRLVKNLSKGGVKDVVIFATDQDDPSWTNEESREVTDKRHIRWRYGDQFT</sequence>
<accession>A0ABQ7CMI1</accession>
<dbReference type="EMBL" id="QGKV02000759">
    <property type="protein sequence ID" value="KAF3561236.1"/>
    <property type="molecule type" value="Genomic_DNA"/>
</dbReference>
<protein>
    <submittedName>
        <fullName evidence="1">Uncharacterized protein</fullName>
    </submittedName>
</protein>
<proteinExistence type="predicted"/>
<evidence type="ECO:0000313" key="1">
    <source>
        <dbReference type="EMBL" id="KAF3561236.1"/>
    </source>
</evidence>
<name>A0ABQ7CMI1_BRACR</name>
<keyword evidence="2" id="KW-1185">Reference proteome</keyword>
<evidence type="ECO:0000313" key="2">
    <source>
        <dbReference type="Proteomes" id="UP000266723"/>
    </source>
</evidence>